<dbReference type="PANTHER" id="PTHR16515:SF49">
    <property type="entry name" value="GASTRULA ZINC FINGER PROTEIN XLCGF49.1-LIKE-RELATED"/>
    <property type="match status" value="1"/>
</dbReference>
<dbReference type="PROSITE" id="PS50157">
    <property type="entry name" value="ZINC_FINGER_C2H2_2"/>
    <property type="match status" value="5"/>
</dbReference>
<feature type="domain" description="C2H2-type" evidence="11">
    <location>
        <begin position="365"/>
        <end position="392"/>
    </location>
</feature>
<feature type="binding site" evidence="9">
    <location>
        <position position="68"/>
    </location>
    <ligand>
        <name>Zn(2+)</name>
        <dbReference type="ChEBI" id="CHEBI:29105"/>
    </ligand>
</feature>
<dbReference type="Proteomes" id="UP001231518">
    <property type="component" value="Chromosome 31"/>
</dbReference>
<evidence type="ECO:0000313" key="13">
    <source>
        <dbReference type="EMBL" id="KAJ8703982.1"/>
    </source>
</evidence>
<feature type="domain" description="ZAD" evidence="12">
    <location>
        <begin position="11"/>
        <end position="92"/>
    </location>
</feature>
<reference evidence="13" key="1">
    <citation type="submission" date="2023-03" db="EMBL/GenBank/DDBJ databases">
        <title>Chromosome-level genomes of two armyworms, Mythimna separata and Mythimna loreyi, provide insights into the biosynthesis and reception of sex pheromones.</title>
        <authorList>
            <person name="Zhao H."/>
        </authorList>
    </citation>
    <scope>NUCLEOTIDE SEQUENCE</scope>
    <source>
        <strain evidence="13">BeijingLab</strain>
        <tissue evidence="13">Pupa</tissue>
    </source>
</reference>
<dbReference type="GO" id="GO:0010468">
    <property type="term" value="P:regulation of gene expression"/>
    <property type="evidence" value="ECO:0007669"/>
    <property type="project" value="TreeGrafter"/>
</dbReference>
<proteinExistence type="predicted"/>
<dbReference type="PROSITE" id="PS51915">
    <property type="entry name" value="ZAD"/>
    <property type="match status" value="1"/>
</dbReference>
<evidence type="ECO:0000259" key="12">
    <source>
        <dbReference type="PROSITE" id="PS51915"/>
    </source>
</evidence>
<dbReference type="PANTHER" id="PTHR16515">
    <property type="entry name" value="PR DOMAIN ZINC FINGER PROTEIN"/>
    <property type="match status" value="1"/>
</dbReference>
<keyword evidence="7" id="KW-0539">Nucleus</keyword>
<dbReference type="AlphaFoldDB" id="A0AAD7Y5Z2"/>
<dbReference type="GO" id="GO:0008270">
    <property type="term" value="F:zinc ion binding"/>
    <property type="evidence" value="ECO:0007669"/>
    <property type="project" value="UniProtKB-UniRule"/>
</dbReference>
<feature type="domain" description="C2H2-type" evidence="11">
    <location>
        <begin position="337"/>
        <end position="364"/>
    </location>
</feature>
<name>A0AAD7Y5Z2_MYTSE</name>
<feature type="compositionally biased region" description="Basic and acidic residues" evidence="10">
    <location>
        <begin position="117"/>
        <end position="127"/>
    </location>
</feature>
<feature type="binding site" evidence="9">
    <location>
        <position position="65"/>
    </location>
    <ligand>
        <name>Zn(2+)</name>
        <dbReference type="ChEBI" id="CHEBI:29105"/>
    </ligand>
</feature>
<dbReference type="SMART" id="SM00868">
    <property type="entry name" value="zf-AD"/>
    <property type="match status" value="1"/>
</dbReference>
<evidence type="ECO:0000256" key="3">
    <source>
        <dbReference type="ARBA" id="ARBA00022737"/>
    </source>
</evidence>
<feature type="region of interest" description="Disordered" evidence="10">
    <location>
        <begin position="194"/>
        <end position="217"/>
    </location>
</feature>
<feature type="binding site" evidence="9">
    <location>
        <position position="13"/>
    </location>
    <ligand>
        <name>Zn(2+)</name>
        <dbReference type="ChEBI" id="CHEBI:29105"/>
    </ligand>
</feature>
<dbReference type="FunFam" id="3.30.160.60:FF:000065">
    <property type="entry name" value="B-cell CLL/lymphoma 6, member B"/>
    <property type="match status" value="1"/>
</dbReference>
<keyword evidence="5 9" id="KW-0862">Zinc</keyword>
<feature type="region of interest" description="Disordered" evidence="10">
    <location>
        <begin position="117"/>
        <end position="141"/>
    </location>
</feature>
<dbReference type="Pfam" id="PF13912">
    <property type="entry name" value="zf-C2H2_6"/>
    <property type="match status" value="3"/>
</dbReference>
<feature type="domain" description="C2H2-type" evidence="11">
    <location>
        <begin position="308"/>
        <end position="336"/>
    </location>
</feature>
<keyword evidence="6" id="KW-0238">DNA-binding</keyword>
<dbReference type="GO" id="GO:0005634">
    <property type="term" value="C:nucleus"/>
    <property type="evidence" value="ECO:0007669"/>
    <property type="project" value="UniProtKB-SubCell"/>
</dbReference>
<evidence type="ECO:0000256" key="5">
    <source>
        <dbReference type="ARBA" id="ARBA00022833"/>
    </source>
</evidence>
<dbReference type="SMART" id="SM00355">
    <property type="entry name" value="ZnF_C2H2"/>
    <property type="match status" value="5"/>
</dbReference>
<evidence type="ECO:0000256" key="4">
    <source>
        <dbReference type="ARBA" id="ARBA00022771"/>
    </source>
</evidence>
<feature type="binding site" evidence="9">
    <location>
        <position position="16"/>
    </location>
    <ligand>
        <name>Zn(2+)</name>
        <dbReference type="ChEBI" id="CHEBI:29105"/>
    </ligand>
</feature>
<comment type="subcellular location">
    <subcellularLocation>
        <location evidence="1">Nucleus</location>
    </subcellularLocation>
</comment>
<dbReference type="Gene3D" id="3.30.160.60">
    <property type="entry name" value="Classic Zinc Finger"/>
    <property type="match status" value="4"/>
</dbReference>
<evidence type="ECO:0000256" key="10">
    <source>
        <dbReference type="SAM" id="MobiDB-lite"/>
    </source>
</evidence>
<keyword evidence="3" id="KW-0677">Repeat</keyword>
<dbReference type="InterPro" id="IPR050331">
    <property type="entry name" value="Zinc_finger"/>
</dbReference>
<evidence type="ECO:0000256" key="9">
    <source>
        <dbReference type="PROSITE-ProRule" id="PRU01263"/>
    </source>
</evidence>
<accession>A0AAD7Y5Z2</accession>
<evidence type="ECO:0000259" key="11">
    <source>
        <dbReference type="PROSITE" id="PS50157"/>
    </source>
</evidence>
<dbReference type="FunFam" id="3.30.160.60:FF:000100">
    <property type="entry name" value="Zinc finger 45-like"/>
    <property type="match status" value="1"/>
</dbReference>
<feature type="domain" description="C2H2-type" evidence="11">
    <location>
        <begin position="250"/>
        <end position="278"/>
    </location>
</feature>
<dbReference type="PROSITE" id="PS00028">
    <property type="entry name" value="ZINC_FINGER_C2H2_1"/>
    <property type="match status" value="5"/>
</dbReference>
<keyword evidence="4 8" id="KW-0863">Zinc-finger</keyword>
<gene>
    <name evidence="13" type="ORF">PYW07_013276</name>
</gene>
<comment type="caution">
    <text evidence="13">The sequence shown here is derived from an EMBL/GenBank/DDBJ whole genome shotgun (WGS) entry which is preliminary data.</text>
</comment>
<evidence type="ECO:0000256" key="2">
    <source>
        <dbReference type="ARBA" id="ARBA00022723"/>
    </source>
</evidence>
<dbReference type="InterPro" id="IPR012934">
    <property type="entry name" value="Znf_AD"/>
</dbReference>
<evidence type="ECO:0000313" key="14">
    <source>
        <dbReference type="Proteomes" id="UP001231518"/>
    </source>
</evidence>
<evidence type="ECO:0000256" key="7">
    <source>
        <dbReference type="ARBA" id="ARBA00023242"/>
    </source>
</evidence>
<evidence type="ECO:0000256" key="6">
    <source>
        <dbReference type="ARBA" id="ARBA00023125"/>
    </source>
</evidence>
<dbReference type="InterPro" id="IPR013087">
    <property type="entry name" value="Znf_C2H2_type"/>
</dbReference>
<organism evidence="13 14">
    <name type="scientific">Mythimna separata</name>
    <name type="common">Oriental armyworm</name>
    <name type="synonym">Pseudaletia separata</name>
    <dbReference type="NCBI Taxonomy" id="271217"/>
    <lineage>
        <taxon>Eukaryota</taxon>
        <taxon>Metazoa</taxon>
        <taxon>Ecdysozoa</taxon>
        <taxon>Arthropoda</taxon>
        <taxon>Hexapoda</taxon>
        <taxon>Insecta</taxon>
        <taxon>Pterygota</taxon>
        <taxon>Neoptera</taxon>
        <taxon>Endopterygota</taxon>
        <taxon>Lepidoptera</taxon>
        <taxon>Glossata</taxon>
        <taxon>Ditrysia</taxon>
        <taxon>Noctuoidea</taxon>
        <taxon>Noctuidae</taxon>
        <taxon>Noctuinae</taxon>
        <taxon>Hadenini</taxon>
        <taxon>Mythimna</taxon>
    </lineage>
</organism>
<keyword evidence="2 9" id="KW-0479">Metal-binding</keyword>
<dbReference type="Pfam" id="PF07776">
    <property type="entry name" value="zf-AD"/>
    <property type="match status" value="1"/>
</dbReference>
<protein>
    <submittedName>
        <fullName evidence="13">Uncharacterized protein</fullName>
    </submittedName>
</protein>
<dbReference type="InterPro" id="IPR036236">
    <property type="entry name" value="Znf_C2H2_sf"/>
</dbReference>
<feature type="compositionally biased region" description="Acidic residues" evidence="10">
    <location>
        <begin position="131"/>
        <end position="141"/>
    </location>
</feature>
<dbReference type="EMBL" id="JARGEI010000032">
    <property type="protein sequence ID" value="KAJ8703982.1"/>
    <property type="molecule type" value="Genomic_DNA"/>
</dbReference>
<sequence>MSSESWKLEKDLCRCCHSEGSFKNLAEPAQSAGLSEIYADMLNECFDIDMAPVPGLLSAATYTICEICVIRLRDASEFKKQVLSCEERFKDLYNRNIIRARAPTALLDVEVKQEIPEAETEPHETFKVELSQDENDDEDYNDSMDLQLSEEEEKVKPAKVEATKKRKCKTKKAVKCKPAKKTKAKTKSVKVDPAIVDDENDAEKKRGTALGSSTNSKDTYDVEEWAKQDYATITASYYTLENQEDGSKNYACTSCTKTYKSLPSVVQHYRYVHLHLRPKLRSCYYCEIKVPGHARAFHLEKEHGIPAPTCNACGKKFAYPFQVLRHQKNDHMGEKKFGCTECELRFTSQANLTQHMIKHSGVRVHKCDICEKSFKWKKNLRTHTMMHMDERRHVCPVCKNAFVQQTSLKYHMTKRHPEYI</sequence>
<feature type="domain" description="C2H2-type" evidence="11">
    <location>
        <begin position="393"/>
        <end position="416"/>
    </location>
</feature>
<dbReference type="SUPFAM" id="SSF57667">
    <property type="entry name" value="beta-beta-alpha zinc fingers"/>
    <property type="match status" value="2"/>
</dbReference>
<dbReference type="GO" id="GO:0003677">
    <property type="term" value="F:DNA binding"/>
    <property type="evidence" value="ECO:0007669"/>
    <property type="project" value="UniProtKB-KW"/>
</dbReference>
<evidence type="ECO:0000256" key="8">
    <source>
        <dbReference type="PROSITE-ProRule" id="PRU00042"/>
    </source>
</evidence>
<keyword evidence="14" id="KW-1185">Reference proteome</keyword>
<evidence type="ECO:0000256" key="1">
    <source>
        <dbReference type="ARBA" id="ARBA00004123"/>
    </source>
</evidence>